<dbReference type="KEGG" id="psoj:PHYSODRAFT_489543"/>
<dbReference type="Proteomes" id="UP000002640">
    <property type="component" value="Unassembled WGS sequence"/>
</dbReference>
<evidence type="ECO:0000313" key="1">
    <source>
        <dbReference type="EMBL" id="EGZ20385.1"/>
    </source>
</evidence>
<evidence type="ECO:0000313" key="2">
    <source>
        <dbReference type="Proteomes" id="UP000002640"/>
    </source>
</evidence>
<gene>
    <name evidence="1" type="ORF">PHYSODRAFT_489543</name>
</gene>
<evidence type="ECO:0008006" key="3">
    <source>
        <dbReference type="Google" id="ProtNLM"/>
    </source>
</evidence>
<dbReference type="GeneID" id="20656442"/>
<reference evidence="1 2" key="1">
    <citation type="journal article" date="2006" name="Science">
        <title>Phytophthora genome sequences uncover evolutionary origins and mechanisms of pathogenesis.</title>
        <authorList>
            <person name="Tyler B.M."/>
            <person name="Tripathy S."/>
            <person name="Zhang X."/>
            <person name="Dehal P."/>
            <person name="Jiang R.H."/>
            <person name="Aerts A."/>
            <person name="Arredondo F.D."/>
            <person name="Baxter L."/>
            <person name="Bensasson D."/>
            <person name="Beynon J.L."/>
            <person name="Chapman J."/>
            <person name="Damasceno C.M."/>
            <person name="Dorrance A.E."/>
            <person name="Dou D."/>
            <person name="Dickerman A.W."/>
            <person name="Dubchak I.L."/>
            <person name="Garbelotto M."/>
            <person name="Gijzen M."/>
            <person name="Gordon S.G."/>
            <person name="Govers F."/>
            <person name="Grunwald N.J."/>
            <person name="Huang W."/>
            <person name="Ivors K.L."/>
            <person name="Jones R.W."/>
            <person name="Kamoun S."/>
            <person name="Krampis K."/>
            <person name="Lamour K.H."/>
            <person name="Lee M.K."/>
            <person name="McDonald W.H."/>
            <person name="Medina M."/>
            <person name="Meijer H.J."/>
            <person name="Nordberg E.K."/>
            <person name="Maclean D.J."/>
            <person name="Ospina-Giraldo M.D."/>
            <person name="Morris P.F."/>
            <person name="Phuntumart V."/>
            <person name="Putnam N.H."/>
            <person name="Rash S."/>
            <person name="Rose J.K."/>
            <person name="Sakihama Y."/>
            <person name="Salamov A.A."/>
            <person name="Savidor A."/>
            <person name="Scheuring C.F."/>
            <person name="Smith B.M."/>
            <person name="Sobral B.W."/>
            <person name="Terry A."/>
            <person name="Torto-Alalibo T.A."/>
            <person name="Win J."/>
            <person name="Xu Z."/>
            <person name="Zhang H."/>
            <person name="Grigoriev I.V."/>
            <person name="Rokhsar D.S."/>
            <person name="Boore J.L."/>
        </authorList>
    </citation>
    <scope>NUCLEOTIDE SEQUENCE [LARGE SCALE GENOMIC DNA]</scope>
    <source>
        <strain evidence="1 2">P6497</strain>
    </source>
</reference>
<feature type="non-terminal residue" evidence="1">
    <location>
        <position position="1"/>
    </location>
</feature>
<dbReference type="RefSeq" id="XP_009523102.1">
    <property type="nucleotide sequence ID" value="XM_009524807.1"/>
</dbReference>
<protein>
    <recommendedName>
        <fullName evidence="3">DDE-1 domain-containing protein</fullName>
    </recommendedName>
</protein>
<dbReference type="InParanoid" id="G4Z7I2"/>
<proteinExistence type="predicted"/>
<accession>G4Z7I2</accession>
<dbReference type="EMBL" id="JH159153">
    <property type="protein sequence ID" value="EGZ20385.1"/>
    <property type="molecule type" value="Genomic_DNA"/>
</dbReference>
<organism evidence="1 2">
    <name type="scientific">Phytophthora sojae (strain P6497)</name>
    <name type="common">Soybean stem and root rot agent</name>
    <name type="synonym">Phytophthora megasperma f. sp. glycines</name>
    <dbReference type="NCBI Taxonomy" id="1094619"/>
    <lineage>
        <taxon>Eukaryota</taxon>
        <taxon>Sar</taxon>
        <taxon>Stramenopiles</taxon>
        <taxon>Oomycota</taxon>
        <taxon>Peronosporomycetes</taxon>
        <taxon>Peronosporales</taxon>
        <taxon>Peronosporaceae</taxon>
        <taxon>Phytophthora</taxon>
    </lineage>
</organism>
<keyword evidence="2" id="KW-1185">Reference proteome</keyword>
<sequence length="141" mass="16179">YVAKKTVTRLGQKTVWVKCSGASKERASVMLLGDSDGNRYTPFVVFKVKPSKDNAIQEENNARRYGFGIRNWKNVRMIRETTGLEVYGNAKGWWNAELSIAFLKHHISLHESPESPSSSLAWNFPLKVQLRQRSCRLKSRH</sequence>
<name>G4Z7I2_PHYSP</name>
<dbReference type="AlphaFoldDB" id="G4Z7I2"/>